<reference evidence="2 3" key="1">
    <citation type="submission" date="2018-04" db="EMBL/GenBank/DDBJ databases">
        <title>Genomic Encyclopedia of Archaeal and Bacterial Type Strains, Phase II (KMG-II): from individual species to whole genera.</title>
        <authorList>
            <person name="Goeker M."/>
        </authorList>
    </citation>
    <scope>NUCLEOTIDE SEQUENCE [LARGE SCALE GENOMIC DNA]</scope>
    <source>
        <strain evidence="2 3">DSM 28823</strain>
    </source>
</reference>
<gene>
    <name evidence="2" type="ORF">C8N47_11061</name>
</gene>
<dbReference type="RefSeq" id="WP_107822620.1">
    <property type="nucleotide sequence ID" value="NZ_OY782574.1"/>
</dbReference>
<keyword evidence="1" id="KW-1133">Transmembrane helix</keyword>
<keyword evidence="1" id="KW-0812">Transmembrane</keyword>
<keyword evidence="3" id="KW-1185">Reference proteome</keyword>
<evidence type="ECO:0000313" key="3">
    <source>
        <dbReference type="Proteomes" id="UP000243525"/>
    </source>
</evidence>
<feature type="transmembrane region" description="Helical" evidence="1">
    <location>
        <begin position="225"/>
        <end position="246"/>
    </location>
</feature>
<feature type="transmembrane region" description="Helical" evidence="1">
    <location>
        <begin position="58"/>
        <end position="77"/>
    </location>
</feature>
<dbReference type="EMBL" id="QAAD01000010">
    <property type="protein sequence ID" value="PTN08175.1"/>
    <property type="molecule type" value="Genomic_DNA"/>
</dbReference>
<proteinExistence type="predicted"/>
<sequence length="254" mass="29044">MLTDLTNIIIDGLQLLNRLHLLKVILGALLLAVLCWFICSWYTKLWNKSFQVSTKHHLLCALSALLTFFFVLAFVGIRNLRPVAEATVEKWSSALRENGQWQDQTFKDAYDALKNTGWEDFSEVPSPDQADAYLPCSKESSMILTANLYAEKACLDFSKKHSFLDMILPSESRISKEIIKNDMDNYFRSKGEFYPIPRAVELASVQIRDELLKKTPRVVFLGRTMLIILFLLIQLIPLGIIGYCAYKNLKIANK</sequence>
<evidence type="ECO:0000313" key="2">
    <source>
        <dbReference type="EMBL" id="PTN08175.1"/>
    </source>
</evidence>
<dbReference type="AlphaFoldDB" id="A0A2T5C0N2"/>
<name>A0A2T5C0N2_9BACT</name>
<organism evidence="2 3">
    <name type="scientific">Mangrovibacterium marinum</name>
    <dbReference type="NCBI Taxonomy" id="1639118"/>
    <lineage>
        <taxon>Bacteria</taxon>
        <taxon>Pseudomonadati</taxon>
        <taxon>Bacteroidota</taxon>
        <taxon>Bacteroidia</taxon>
        <taxon>Marinilabiliales</taxon>
        <taxon>Prolixibacteraceae</taxon>
        <taxon>Mangrovibacterium</taxon>
    </lineage>
</organism>
<feature type="transmembrane region" description="Helical" evidence="1">
    <location>
        <begin position="24"/>
        <end position="46"/>
    </location>
</feature>
<protein>
    <submittedName>
        <fullName evidence="2">Uncharacterized protein</fullName>
    </submittedName>
</protein>
<keyword evidence="1" id="KW-0472">Membrane</keyword>
<dbReference type="Proteomes" id="UP000243525">
    <property type="component" value="Unassembled WGS sequence"/>
</dbReference>
<dbReference type="OrthoDB" id="188925at2"/>
<comment type="caution">
    <text evidence="2">The sequence shown here is derived from an EMBL/GenBank/DDBJ whole genome shotgun (WGS) entry which is preliminary data.</text>
</comment>
<evidence type="ECO:0000256" key="1">
    <source>
        <dbReference type="SAM" id="Phobius"/>
    </source>
</evidence>
<accession>A0A2T5C0N2</accession>